<proteinExistence type="predicted"/>
<reference evidence="1" key="2">
    <citation type="journal article" date="2015" name="Fish Shellfish Immunol.">
        <title>Early steps in the European eel (Anguilla anguilla)-Vibrio vulnificus interaction in the gills: Role of the RtxA13 toxin.</title>
        <authorList>
            <person name="Callol A."/>
            <person name="Pajuelo D."/>
            <person name="Ebbesson L."/>
            <person name="Teles M."/>
            <person name="MacKenzie S."/>
            <person name="Amaro C."/>
        </authorList>
    </citation>
    <scope>NUCLEOTIDE SEQUENCE</scope>
</reference>
<organism evidence="1">
    <name type="scientific">Anguilla anguilla</name>
    <name type="common">European freshwater eel</name>
    <name type="synonym">Muraena anguilla</name>
    <dbReference type="NCBI Taxonomy" id="7936"/>
    <lineage>
        <taxon>Eukaryota</taxon>
        <taxon>Metazoa</taxon>
        <taxon>Chordata</taxon>
        <taxon>Craniata</taxon>
        <taxon>Vertebrata</taxon>
        <taxon>Euteleostomi</taxon>
        <taxon>Actinopterygii</taxon>
        <taxon>Neopterygii</taxon>
        <taxon>Teleostei</taxon>
        <taxon>Anguilliformes</taxon>
        <taxon>Anguillidae</taxon>
        <taxon>Anguilla</taxon>
    </lineage>
</organism>
<protein>
    <submittedName>
        <fullName evidence="1">Uncharacterized protein</fullName>
    </submittedName>
</protein>
<evidence type="ECO:0000313" key="1">
    <source>
        <dbReference type="EMBL" id="JAH82216.1"/>
    </source>
</evidence>
<name>A0A0E9VVU0_ANGAN</name>
<dbReference type="EMBL" id="GBXM01026361">
    <property type="protein sequence ID" value="JAH82216.1"/>
    <property type="molecule type" value="Transcribed_RNA"/>
</dbReference>
<sequence>MIVLMLSGYKKDGNSHLRVYTGTNAGTALSWLVFGQQKYKE</sequence>
<accession>A0A0E9VVU0</accession>
<dbReference type="AlphaFoldDB" id="A0A0E9VVU0"/>
<reference evidence="1" key="1">
    <citation type="submission" date="2014-11" db="EMBL/GenBank/DDBJ databases">
        <authorList>
            <person name="Amaro Gonzalez C."/>
        </authorList>
    </citation>
    <scope>NUCLEOTIDE SEQUENCE</scope>
</reference>